<dbReference type="InterPro" id="IPR008271">
    <property type="entry name" value="Ser/Thr_kinase_AS"/>
</dbReference>
<sequence length="284" mass="32258">MSALRSPTLLLTGLSGRTYTIEHALQEEVSPPRQVYRASAGDDKFILKYIHPVNFEDLQEISNRLRDHANHVRLAVDTISDKSMFVFEHFTGHLLTLTQKDLPLVVIKRILKSALTGLAELHDQDIVHTDIKPDNVFINWQDQNDEICINKVQLGDLEDAAHTPPDCSMVRKQAGNWICAVHKRIIFAIREELEDGVDKLAVVIERQRSYFADKDGLNGLLKHLGDNPWVQVFEVTRDGFNQETPREPFKFWNGVDDDFKDLICAMIARFDPARRITGASGFGA</sequence>
<dbReference type="SMART" id="SM00220">
    <property type="entry name" value="S_TKc"/>
    <property type="match status" value="1"/>
</dbReference>
<name>A0ABR4G255_9EURO</name>
<evidence type="ECO:0000313" key="2">
    <source>
        <dbReference type="EMBL" id="KAL2789238.1"/>
    </source>
</evidence>
<comment type="caution">
    <text evidence="2">The sequence shown here is derived from an EMBL/GenBank/DDBJ whole genome shotgun (WGS) entry which is preliminary data.</text>
</comment>
<dbReference type="InterPro" id="IPR000719">
    <property type="entry name" value="Prot_kinase_dom"/>
</dbReference>
<gene>
    <name evidence="2" type="ORF">BJX66DRAFT_352254</name>
</gene>
<reference evidence="2 3" key="1">
    <citation type="submission" date="2024-07" db="EMBL/GenBank/DDBJ databases">
        <title>Section-level genome sequencing and comparative genomics of Aspergillus sections Usti and Cavernicolus.</title>
        <authorList>
            <consortium name="Lawrence Berkeley National Laboratory"/>
            <person name="Nybo J.L."/>
            <person name="Vesth T.C."/>
            <person name="Theobald S."/>
            <person name="Frisvad J.C."/>
            <person name="Larsen T.O."/>
            <person name="Kjaerboelling I."/>
            <person name="Rothschild-Mancinelli K."/>
            <person name="Lyhne E.K."/>
            <person name="Kogle M.E."/>
            <person name="Barry K."/>
            <person name="Clum A."/>
            <person name="Na H."/>
            <person name="Ledsgaard L."/>
            <person name="Lin J."/>
            <person name="Lipzen A."/>
            <person name="Kuo A."/>
            <person name="Riley R."/>
            <person name="Mondo S."/>
            <person name="Labutti K."/>
            <person name="Haridas S."/>
            <person name="Pangalinan J."/>
            <person name="Salamov A.A."/>
            <person name="Simmons B.A."/>
            <person name="Magnuson J.K."/>
            <person name="Chen J."/>
            <person name="Drula E."/>
            <person name="Henrissat B."/>
            <person name="Wiebenga A."/>
            <person name="Lubbers R.J."/>
            <person name="Gomes A.C."/>
            <person name="Makela M.R."/>
            <person name="Stajich J."/>
            <person name="Grigoriev I.V."/>
            <person name="Mortensen U.H."/>
            <person name="De Vries R.P."/>
            <person name="Baker S.E."/>
            <person name="Andersen M.R."/>
        </authorList>
    </citation>
    <scope>NUCLEOTIDE SEQUENCE [LARGE SCALE GENOMIC DNA]</scope>
    <source>
        <strain evidence="2 3">CBS 209.92</strain>
    </source>
</reference>
<feature type="domain" description="Protein kinase" evidence="1">
    <location>
        <begin position="4"/>
        <end position="284"/>
    </location>
</feature>
<keyword evidence="3" id="KW-1185">Reference proteome</keyword>
<evidence type="ECO:0000313" key="3">
    <source>
        <dbReference type="Proteomes" id="UP001610563"/>
    </source>
</evidence>
<dbReference type="Gene3D" id="3.30.200.20">
    <property type="entry name" value="Phosphorylase Kinase, domain 1"/>
    <property type="match status" value="1"/>
</dbReference>
<protein>
    <submittedName>
        <fullName evidence="2">Kinase-like protein</fullName>
    </submittedName>
</protein>
<evidence type="ECO:0000259" key="1">
    <source>
        <dbReference type="PROSITE" id="PS50011"/>
    </source>
</evidence>
<dbReference type="Proteomes" id="UP001610563">
    <property type="component" value="Unassembled WGS sequence"/>
</dbReference>
<proteinExistence type="predicted"/>
<accession>A0ABR4G255</accession>
<dbReference type="PROSITE" id="PS50011">
    <property type="entry name" value="PROTEIN_KINASE_DOM"/>
    <property type="match status" value="1"/>
</dbReference>
<dbReference type="Gene3D" id="1.10.510.10">
    <property type="entry name" value="Transferase(Phosphotransferase) domain 1"/>
    <property type="match status" value="1"/>
</dbReference>
<dbReference type="Pfam" id="PF00069">
    <property type="entry name" value="Pkinase"/>
    <property type="match status" value="1"/>
</dbReference>
<dbReference type="PROSITE" id="PS00108">
    <property type="entry name" value="PROTEIN_KINASE_ST"/>
    <property type="match status" value="1"/>
</dbReference>
<dbReference type="InterPro" id="IPR011009">
    <property type="entry name" value="Kinase-like_dom_sf"/>
</dbReference>
<dbReference type="EMBL" id="JBFTWV010000067">
    <property type="protein sequence ID" value="KAL2789238.1"/>
    <property type="molecule type" value="Genomic_DNA"/>
</dbReference>
<organism evidence="2 3">
    <name type="scientific">Aspergillus keveii</name>
    <dbReference type="NCBI Taxonomy" id="714993"/>
    <lineage>
        <taxon>Eukaryota</taxon>
        <taxon>Fungi</taxon>
        <taxon>Dikarya</taxon>
        <taxon>Ascomycota</taxon>
        <taxon>Pezizomycotina</taxon>
        <taxon>Eurotiomycetes</taxon>
        <taxon>Eurotiomycetidae</taxon>
        <taxon>Eurotiales</taxon>
        <taxon>Aspergillaceae</taxon>
        <taxon>Aspergillus</taxon>
        <taxon>Aspergillus subgen. Nidulantes</taxon>
    </lineage>
</organism>
<dbReference type="PANTHER" id="PTHR44167:SF24">
    <property type="entry name" value="SERINE_THREONINE-PROTEIN KINASE CHK2"/>
    <property type="match status" value="1"/>
</dbReference>
<dbReference type="PANTHER" id="PTHR44167">
    <property type="entry name" value="OVARIAN-SPECIFIC SERINE/THREONINE-PROTEIN KINASE LOK-RELATED"/>
    <property type="match status" value="1"/>
</dbReference>
<dbReference type="SUPFAM" id="SSF56112">
    <property type="entry name" value="Protein kinase-like (PK-like)"/>
    <property type="match status" value="1"/>
</dbReference>